<comment type="caution">
    <text evidence="3">The sequence shown here is derived from an EMBL/GenBank/DDBJ whole genome shotgun (WGS) entry which is preliminary data.</text>
</comment>
<dbReference type="InterPro" id="IPR032710">
    <property type="entry name" value="NTF2-like_dom_sf"/>
</dbReference>
<dbReference type="Proteomes" id="UP001595847">
    <property type="component" value="Unassembled WGS sequence"/>
</dbReference>
<feature type="domain" description="SnoaL-like" evidence="2">
    <location>
        <begin position="33"/>
        <end position="155"/>
    </location>
</feature>
<dbReference type="SUPFAM" id="SSF54427">
    <property type="entry name" value="NTF2-like"/>
    <property type="match status" value="1"/>
</dbReference>
<evidence type="ECO:0000256" key="1">
    <source>
        <dbReference type="SAM" id="MobiDB-lite"/>
    </source>
</evidence>
<gene>
    <name evidence="3" type="ORF">ACFOVU_06925</name>
</gene>
<feature type="region of interest" description="Disordered" evidence="1">
    <location>
        <begin position="1"/>
        <end position="24"/>
    </location>
</feature>
<dbReference type="RefSeq" id="WP_378530918.1">
    <property type="nucleotide sequence ID" value="NZ_JBHSBH010000004.1"/>
</dbReference>
<name>A0ABV8FJV1_9ACTN</name>
<dbReference type="CDD" id="cd00531">
    <property type="entry name" value="NTF2_like"/>
    <property type="match status" value="1"/>
</dbReference>
<reference evidence="4" key="1">
    <citation type="journal article" date="2019" name="Int. J. Syst. Evol. Microbiol.">
        <title>The Global Catalogue of Microorganisms (GCM) 10K type strain sequencing project: providing services to taxonomists for standard genome sequencing and annotation.</title>
        <authorList>
            <consortium name="The Broad Institute Genomics Platform"/>
            <consortium name="The Broad Institute Genome Sequencing Center for Infectious Disease"/>
            <person name="Wu L."/>
            <person name="Ma J."/>
        </authorList>
    </citation>
    <scope>NUCLEOTIDE SEQUENCE [LARGE SCALE GENOMIC DNA]</scope>
    <source>
        <strain evidence="4">TBRC 1826</strain>
    </source>
</reference>
<evidence type="ECO:0000313" key="3">
    <source>
        <dbReference type="EMBL" id="MFC3995639.1"/>
    </source>
</evidence>
<protein>
    <submittedName>
        <fullName evidence="3">Nuclear transport factor 2 family protein</fullName>
    </submittedName>
</protein>
<evidence type="ECO:0000313" key="4">
    <source>
        <dbReference type="Proteomes" id="UP001595847"/>
    </source>
</evidence>
<sequence length="173" mass="19019">MVRPINFPAPHGGATTSTPDSDSLDRLQRRVDRLADRADLADLLARQGRWLDGKRWGDVRTVFTEDAVGAFPAEEVSGADRLAAHAARSHDGHHRTHHVTGDPLIEIDGDRATVSAPLVAVFIRGAADTRPEFAVGERYRFEAERTPDGWRFSRVEIQPLWRIDGDVPAPAAG</sequence>
<accession>A0ABV8FJV1</accession>
<dbReference type="InterPro" id="IPR037401">
    <property type="entry name" value="SnoaL-like"/>
</dbReference>
<proteinExistence type="predicted"/>
<dbReference type="Gene3D" id="3.10.450.50">
    <property type="match status" value="1"/>
</dbReference>
<keyword evidence="4" id="KW-1185">Reference proteome</keyword>
<dbReference type="Pfam" id="PF13577">
    <property type="entry name" value="SnoaL_4"/>
    <property type="match status" value="1"/>
</dbReference>
<evidence type="ECO:0000259" key="2">
    <source>
        <dbReference type="Pfam" id="PF13577"/>
    </source>
</evidence>
<dbReference type="EMBL" id="JBHSBH010000004">
    <property type="protein sequence ID" value="MFC3995639.1"/>
    <property type="molecule type" value="Genomic_DNA"/>
</dbReference>
<organism evidence="3 4">
    <name type="scientific">Nocardiopsis sediminis</name>
    <dbReference type="NCBI Taxonomy" id="1778267"/>
    <lineage>
        <taxon>Bacteria</taxon>
        <taxon>Bacillati</taxon>
        <taxon>Actinomycetota</taxon>
        <taxon>Actinomycetes</taxon>
        <taxon>Streptosporangiales</taxon>
        <taxon>Nocardiopsidaceae</taxon>
        <taxon>Nocardiopsis</taxon>
    </lineage>
</organism>